<evidence type="ECO:0000256" key="3">
    <source>
        <dbReference type="ARBA" id="ARBA00022833"/>
    </source>
</evidence>
<dbReference type="PANTHER" id="PTHR14742:SF0">
    <property type="entry name" value="RIBONUCLEASE P PROTEIN SUBUNIT P21"/>
    <property type="match status" value="1"/>
</dbReference>
<keyword evidence="3" id="KW-0862">Zinc</keyword>
<dbReference type="GO" id="GO:0046872">
    <property type="term" value="F:metal ion binding"/>
    <property type="evidence" value="ECO:0007669"/>
    <property type="project" value="UniProtKB-KW"/>
</dbReference>
<evidence type="ECO:0000313" key="6">
    <source>
        <dbReference type="Proteomes" id="UP000837801"/>
    </source>
</evidence>
<dbReference type="OrthoDB" id="128536at2759"/>
<dbReference type="Pfam" id="PF04032">
    <property type="entry name" value="Rpr2"/>
    <property type="match status" value="1"/>
</dbReference>
<dbReference type="Gene3D" id="6.20.50.20">
    <property type="match status" value="1"/>
</dbReference>
<dbReference type="InterPro" id="IPR007175">
    <property type="entry name" value="Rpr2/Snm1/Rpp21"/>
</dbReference>
<comment type="caution">
    <text evidence="5">The sequence shown here is derived from an EMBL/GenBank/DDBJ whole genome shotgun (WGS) entry which is preliminary data.</text>
</comment>
<keyword evidence="1" id="KW-0819">tRNA processing</keyword>
<dbReference type="Proteomes" id="UP000837801">
    <property type="component" value="Unassembled WGS sequence"/>
</dbReference>
<protein>
    <submittedName>
        <fullName evidence="5">Ribonuclease P protein subunit Rpr2p</fullName>
    </submittedName>
</protein>
<dbReference type="AlphaFoldDB" id="A0A9P0QKJ4"/>
<evidence type="ECO:0000256" key="1">
    <source>
        <dbReference type="ARBA" id="ARBA00022694"/>
    </source>
</evidence>
<keyword evidence="6" id="KW-1185">Reference proteome</keyword>
<organism evidence="5 6">
    <name type="scientific">[Candida] railenensis</name>
    <dbReference type="NCBI Taxonomy" id="45579"/>
    <lineage>
        <taxon>Eukaryota</taxon>
        <taxon>Fungi</taxon>
        <taxon>Dikarya</taxon>
        <taxon>Ascomycota</taxon>
        <taxon>Saccharomycotina</taxon>
        <taxon>Pichiomycetes</taxon>
        <taxon>Debaryomycetaceae</taxon>
        <taxon>Kurtzmaniella</taxon>
    </lineage>
</organism>
<accession>A0A9P0QKJ4</accession>
<name>A0A9P0QKJ4_9ASCO</name>
<sequence length="130" mass="15033">MVKPPKSIPHKDHYQRISFLYQSSSLFANSEKYQVLSRALARNVDLVSKKTVLKLTPAMKRTICKKCHTNLIPGINMKIRIENLSKKQSEKSQVLVHQCNNCLESKRFPIGKNKDYKLFSEREDIAIDVD</sequence>
<keyword evidence="2" id="KW-0479">Metal-binding</keyword>
<dbReference type="PANTHER" id="PTHR14742">
    <property type="entry name" value="RIBONUCLEASE P SUBUNIT P21"/>
    <property type="match status" value="1"/>
</dbReference>
<dbReference type="GO" id="GO:0005655">
    <property type="term" value="C:nucleolar ribonuclease P complex"/>
    <property type="evidence" value="ECO:0007669"/>
    <property type="project" value="TreeGrafter"/>
</dbReference>
<reference evidence="5" key="1">
    <citation type="submission" date="2022-03" db="EMBL/GenBank/DDBJ databases">
        <authorList>
            <person name="Legras J.-L."/>
            <person name="Devillers H."/>
            <person name="Grondin C."/>
        </authorList>
    </citation>
    <scope>NUCLEOTIDE SEQUENCE</scope>
    <source>
        <strain evidence="5">CLIB 1423</strain>
    </source>
</reference>
<proteinExistence type="inferred from homology"/>
<dbReference type="EMBL" id="CAKXYY010000001">
    <property type="protein sequence ID" value="CAH2350330.1"/>
    <property type="molecule type" value="Genomic_DNA"/>
</dbReference>
<gene>
    <name evidence="5" type="ORF">CLIB1423_01S07668</name>
</gene>
<evidence type="ECO:0000256" key="2">
    <source>
        <dbReference type="ARBA" id="ARBA00022723"/>
    </source>
</evidence>
<comment type="similarity">
    <text evidence="4">Belongs to the eukaryotic/archaeal RNase P protein component 4 family.</text>
</comment>
<dbReference type="GO" id="GO:0008033">
    <property type="term" value="P:tRNA processing"/>
    <property type="evidence" value="ECO:0007669"/>
    <property type="project" value="UniProtKB-KW"/>
</dbReference>
<evidence type="ECO:0000256" key="4">
    <source>
        <dbReference type="ARBA" id="ARBA00038402"/>
    </source>
</evidence>
<evidence type="ECO:0000313" key="5">
    <source>
        <dbReference type="EMBL" id="CAH2350330.1"/>
    </source>
</evidence>